<gene>
    <name evidence="1" type="ORF">IEO21_03677</name>
</gene>
<reference evidence="1" key="2">
    <citation type="journal article" name="Front. Microbiol.">
        <title>Degradative Capacity of Two Strains of Rhodonia placenta: From Phenotype to Genotype.</title>
        <authorList>
            <person name="Kolle M."/>
            <person name="Horta M.A.C."/>
            <person name="Nowrousian M."/>
            <person name="Ohm R.A."/>
            <person name="Benz J.P."/>
            <person name="Pilgard A."/>
        </authorList>
    </citation>
    <scope>NUCLEOTIDE SEQUENCE</scope>
    <source>
        <strain evidence="1">FPRL280</strain>
    </source>
</reference>
<accession>A0A8H7P591</accession>
<comment type="caution">
    <text evidence="1">The sequence shown here is derived from an EMBL/GenBank/DDBJ whole genome shotgun (WGS) entry which is preliminary data.</text>
</comment>
<evidence type="ECO:0000313" key="1">
    <source>
        <dbReference type="EMBL" id="KAF9817003.1"/>
    </source>
</evidence>
<reference evidence="1" key="1">
    <citation type="submission" date="2020-11" db="EMBL/GenBank/DDBJ databases">
        <authorList>
            <person name="Koelle M."/>
            <person name="Horta M.A.C."/>
            <person name="Nowrousian M."/>
            <person name="Ohm R.A."/>
            <person name="Benz P."/>
            <person name="Pilgard A."/>
        </authorList>
    </citation>
    <scope>NUCLEOTIDE SEQUENCE</scope>
    <source>
        <strain evidence="1">FPRL280</strain>
    </source>
</reference>
<sequence>MTWGECATTAISTQGARACSGHPRLPARFALLPLPLNTATSLYMGLWETMHPQKQAAHLPPMLLSTSVAGWVLMETQWDTICEPYHITYKPTL</sequence>
<organism evidence="1 2">
    <name type="scientific">Rhodonia placenta</name>
    <dbReference type="NCBI Taxonomy" id="104341"/>
    <lineage>
        <taxon>Eukaryota</taxon>
        <taxon>Fungi</taxon>
        <taxon>Dikarya</taxon>
        <taxon>Basidiomycota</taxon>
        <taxon>Agaricomycotina</taxon>
        <taxon>Agaricomycetes</taxon>
        <taxon>Polyporales</taxon>
        <taxon>Adustoporiaceae</taxon>
        <taxon>Rhodonia</taxon>
    </lineage>
</organism>
<proteinExistence type="predicted"/>
<dbReference type="EMBL" id="JADOXO010000048">
    <property type="protein sequence ID" value="KAF9817003.1"/>
    <property type="molecule type" value="Genomic_DNA"/>
</dbReference>
<dbReference type="AlphaFoldDB" id="A0A8H7P591"/>
<evidence type="ECO:0000313" key="2">
    <source>
        <dbReference type="Proteomes" id="UP000639403"/>
    </source>
</evidence>
<name>A0A8H7P591_9APHY</name>
<protein>
    <submittedName>
        <fullName evidence="1">Uncharacterized protein</fullName>
    </submittedName>
</protein>
<dbReference type="Proteomes" id="UP000639403">
    <property type="component" value="Unassembled WGS sequence"/>
</dbReference>